<evidence type="ECO:0000259" key="3">
    <source>
        <dbReference type="PROSITE" id="PS50003"/>
    </source>
</evidence>
<feature type="compositionally biased region" description="Pro residues" evidence="2">
    <location>
        <begin position="1"/>
        <end position="13"/>
    </location>
</feature>
<dbReference type="GO" id="GO:0038203">
    <property type="term" value="P:TORC2 signaling"/>
    <property type="evidence" value="ECO:0007669"/>
    <property type="project" value="TreeGrafter"/>
</dbReference>
<feature type="compositionally biased region" description="Low complexity" evidence="2">
    <location>
        <begin position="270"/>
        <end position="283"/>
    </location>
</feature>
<dbReference type="Pfam" id="PF14668">
    <property type="entry name" value="RICTOR_V"/>
    <property type="match status" value="1"/>
</dbReference>
<dbReference type="SMART" id="SM01303">
    <property type="entry name" value="RasGEF_N_2"/>
    <property type="match status" value="1"/>
</dbReference>
<dbReference type="SMART" id="SM01307">
    <property type="entry name" value="RICTOR_M"/>
    <property type="match status" value="1"/>
</dbReference>
<dbReference type="SUPFAM" id="SSF50729">
    <property type="entry name" value="PH domain-like"/>
    <property type="match status" value="1"/>
</dbReference>
<dbReference type="InterPro" id="IPR028268">
    <property type="entry name" value="Pianissimo_fam"/>
</dbReference>
<evidence type="ECO:0000313" key="5">
    <source>
        <dbReference type="Proteomes" id="UP001165160"/>
    </source>
</evidence>
<evidence type="ECO:0000256" key="2">
    <source>
        <dbReference type="SAM" id="MobiDB-lite"/>
    </source>
</evidence>
<dbReference type="InterPro" id="IPR011989">
    <property type="entry name" value="ARM-like"/>
</dbReference>
<dbReference type="InterPro" id="IPR001849">
    <property type="entry name" value="PH_domain"/>
</dbReference>
<name>A0A9W7CJP7_9STRA</name>
<feature type="domain" description="PH" evidence="3">
    <location>
        <begin position="16"/>
        <end position="122"/>
    </location>
</feature>
<dbReference type="InterPro" id="IPR029451">
    <property type="entry name" value="RICTOR_M"/>
</dbReference>
<dbReference type="Pfam" id="PF14663">
    <property type="entry name" value="RasGEF_N_2"/>
    <property type="match status" value="1"/>
</dbReference>
<dbReference type="InterPro" id="IPR029452">
    <property type="entry name" value="RICTOR_V"/>
</dbReference>
<dbReference type="InterPro" id="IPR016024">
    <property type="entry name" value="ARM-type_fold"/>
</dbReference>
<dbReference type="SMART" id="SM01308">
    <property type="entry name" value="RICTOR_N"/>
    <property type="match status" value="1"/>
</dbReference>
<dbReference type="Gene3D" id="1.25.10.10">
    <property type="entry name" value="Leucine-rich Repeat Variant"/>
    <property type="match status" value="1"/>
</dbReference>
<organism evidence="4 5">
    <name type="scientific">Triparma verrucosa</name>
    <dbReference type="NCBI Taxonomy" id="1606542"/>
    <lineage>
        <taxon>Eukaryota</taxon>
        <taxon>Sar</taxon>
        <taxon>Stramenopiles</taxon>
        <taxon>Ochrophyta</taxon>
        <taxon>Bolidophyceae</taxon>
        <taxon>Parmales</taxon>
        <taxon>Triparmaceae</taxon>
        <taxon>Triparma</taxon>
    </lineage>
</organism>
<feature type="region of interest" description="Disordered" evidence="2">
    <location>
        <begin position="629"/>
        <end position="648"/>
    </location>
</feature>
<dbReference type="GO" id="GO:0031932">
    <property type="term" value="C:TORC2 complex"/>
    <property type="evidence" value="ECO:0007669"/>
    <property type="project" value="InterPro"/>
</dbReference>
<dbReference type="InterPro" id="IPR028267">
    <property type="entry name" value="Pianissimo_N"/>
</dbReference>
<dbReference type="Pfam" id="PF14664">
    <property type="entry name" value="RICTOR_N"/>
    <property type="match status" value="1"/>
</dbReference>
<gene>
    <name evidence="4" type="ORF">TrVE_jg4722</name>
</gene>
<dbReference type="InterPro" id="IPR029453">
    <property type="entry name" value="Rictor_IV"/>
</dbReference>
<reference evidence="5" key="1">
    <citation type="journal article" date="2023" name="Commun. Biol.">
        <title>Genome analysis of Parmales, the sister group of diatoms, reveals the evolutionary specialization of diatoms from phago-mixotrophs to photoautotrophs.</title>
        <authorList>
            <person name="Ban H."/>
            <person name="Sato S."/>
            <person name="Yoshikawa S."/>
            <person name="Yamada K."/>
            <person name="Nakamura Y."/>
            <person name="Ichinomiya M."/>
            <person name="Sato N."/>
            <person name="Blanc-Mathieu R."/>
            <person name="Endo H."/>
            <person name="Kuwata A."/>
            <person name="Ogata H."/>
        </authorList>
    </citation>
    <scope>NUCLEOTIDE SEQUENCE [LARGE SCALE GENOMIC DNA]</scope>
    <source>
        <strain evidence="5">NIES 3699</strain>
    </source>
</reference>
<comment type="similarity">
    <text evidence="1">Belongs to the RICTOR family.</text>
</comment>
<sequence length="1694" mass="188046">MSDPPTPPPPPTGGRPNEMRGVLLKEESRLGRKSWKEKYVIVNRESLKYFATANPDFRKAELPRKTIPISELCVSKLPMAYKHYRPHSFRLVQKETNYTMTFSASHDNERDAWMEFFEMVGGSRTRMDTLIEEEVGKIKSEVGSRESILDGFSDAENAARAQLSGAVPPPPNMARKMSGPPPDDEKFPLITPAADNRRVFASRVYDLFIKGDNPAVQAKDLEKLILHLDIESIAKTEDILKMVDPVKTGFVQKDLFLSWLENNDSGKRTSSPGPTMPGGPASPVTKQFLKKPQPQRPMPPRPKLDVDMTVNLLKFSNTPMSVHMLQTVLCKSINTTLMNPTWWKDSDSSKLVEPLMRVLGKVRNAEIVENREKDDGDDQAVYGREEPLVDLMVLLVRFLKHCLVSEKNCKILFTPDLKTDEHIAALFERPASPSGTKLRVTVGKLLLGLCSGYPSKLPYSLVRSVVEVAAEADDQMKHVALECLRHLIVTRIEAVTRCNGIKVAFEAILDPSTKELATPLMYSILHSASSSTNRAFLRPNTFSPLFASFTDLDAESGAERTQRWKGSERGLAVCLRSFVGVLLFACRPSYIPSLMGLISDDTVENAVQIKVLEVFQRVLAPCKQLNDYHDGEEDEKNPTANLTEQQKRERKGAAPINMIDYYTALLCSAFVHCGLVRALTNLCVHDNLKVSQAALGLLAEFMTICSRVLPSSQVESLLVMPELTYCATRVGGVERIGDFEPKTKPDNNLANDVAKDEEKKVDTTGVKNMLKTLEKGTKASAALRSLADELGEGENGEGGQEVNLGCIGGVVGLLRVSSIMKTREGGGVGRRGRIMESLRQGLETGLDKRMLQNLIERSNVDKSKDWLQWDWNTIEEILEDSLQNGQRLSEALSKGKFVKRLGGYFRCSPDEKGFFAHLVWKPKSIVYMNCACRFYEVLLKHQEGVAFLKNDRRGKVFEEISKELSVAIKHVETQGQDGVQTSPPSMVFDRETVHRHMTREYFAILGRMWCTKAGEKLLTALKVFDLFTSLAKHQQLDYLSRIVLSNLDYTQPKPQTLIETYIQDSPSASLRLHAICVLRAIVRSRMKAFDWGIEILVTRLHHQDAVVNEVVLSVLNEAAGYAPYLNIIIEKRPPFIQHPLAESLFEKFASVKAGIEFLTTQNKKWFERSILQWKNERSLAYVISVEDAMANSLTSGGKSENGMPPLKIPLNAKQSIALEAHQERLAGKEMDLESLLRIPWTIDLVINQSKRSAAAQGSTVTLDTTLSVKDVNCVVISGRFVDTAGREDFLKCSLQDCIHSSLFMGSCPVKKDGSIGEPLQMWQNAANTNHLAAAFGVVERSSISAQARFRSGSTDSDGSSRFGTNSPGVDEDVSNCDWSTCTFQGHKIMREYSGGDVKISIPGEPAVFFFKQGGGGSSRGGTNNLELCRVEYTLCLDPMKNAVRLPTHLFGELAKSEEGRKVLEQHRVVNELAEVVKDGVEKEENDGEFLGSLWSLANICSASSGLLLIGEVYPDFLQWLCTNGYNNEDFSMRGTCMCLLGLVARTKEGRRAVEEYGWVCRGDEEGVNGVRCPVPRDLGRFFNGKRAEGGLGGGLGLKFKGAPAKGLEAGGKGAEAGGEAKSKKAVHIFNAIGKLGDHITMKEGMAALRKMRGDPSMDSLWTNDEVILEVYRLMNGMRLGLNCRRFIRGELFEC</sequence>
<dbReference type="EMBL" id="BRXX01000359">
    <property type="protein sequence ID" value="GMI07078.1"/>
    <property type="molecule type" value="Genomic_DNA"/>
</dbReference>
<dbReference type="SMART" id="SM00233">
    <property type="entry name" value="PH"/>
    <property type="match status" value="1"/>
</dbReference>
<dbReference type="Gene3D" id="2.30.29.30">
    <property type="entry name" value="Pleckstrin-homology domain (PH domain)/Phosphotyrosine-binding domain (PTB)"/>
    <property type="match status" value="1"/>
</dbReference>
<dbReference type="CDD" id="cd00821">
    <property type="entry name" value="PH"/>
    <property type="match status" value="1"/>
</dbReference>
<feature type="region of interest" description="Disordered" evidence="2">
    <location>
        <begin position="263"/>
        <end position="303"/>
    </location>
</feature>
<dbReference type="Pfam" id="PF14666">
    <property type="entry name" value="RICTOR_M"/>
    <property type="match status" value="1"/>
</dbReference>
<dbReference type="PANTHER" id="PTHR13298:SF11">
    <property type="entry name" value="RAPAMYCIN-INSENSITIVE COMPANION OF MTOR"/>
    <property type="match status" value="1"/>
</dbReference>
<evidence type="ECO:0000313" key="4">
    <source>
        <dbReference type="EMBL" id="GMI07078.1"/>
    </source>
</evidence>
<dbReference type="PANTHER" id="PTHR13298">
    <property type="entry name" value="CYTOSOLIC REGULATOR PIANISSIMO"/>
    <property type="match status" value="1"/>
</dbReference>
<protein>
    <recommendedName>
        <fullName evidence="3">PH domain-containing protein</fullName>
    </recommendedName>
</protein>
<dbReference type="InterPro" id="IPR011993">
    <property type="entry name" value="PH-like_dom_sf"/>
</dbReference>
<proteinExistence type="inferred from homology"/>
<dbReference type="GO" id="GO:0043248">
    <property type="term" value="P:proteasome assembly"/>
    <property type="evidence" value="ECO:0007669"/>
    <property type="project" value="InterPro"/>
</dbReference>
<comment type="caution">
    <text evidence="4">The sequence shown here is derived from an EMBL/GenBank/DDBJ whole genome shotgun (WGS) entry which is preliminary data.</text>
</comment>
<dbReference type="SUPFAM" id="SSF48371">
    <property type="entry name" value="ARM repeat"/>
    <property type="match status" value="1"/>
</dbReference>
<dbReference type="PROSITE" id="PS50003">
    <property type="entry name" value="PH_DOMAIN"/>
    <property type="match status" value="1"/>
</dbReference>
<accession>A0A9W7CJP7</accession>
<evidence type="ECO:0000256" key="1">
    <source>
        <dbReference type="ARBA" id="ARBA00008878"/>
    </source>
</evidence>
<keyword evidence="5" id="KW-1185">Reference proteome</keyword>
<feature type="region of interest" description="Disordered" evidence="2">
    <location>
        <begin position="1"/>
        <end position="20"/>
    </location>
</feature>
<dbReference type="SMART" id="SM01310">
    <property type="entry name" value="RICTOR_V"/>
    <property type="match status" value="1"/>
</dbReference>
<dbReference type="Proteomes" id="UP001165160">
    <property type="component" value="Unassembled WGS sequence"/>
</dbReference>
<dbReference type="Pfam" id="PF00169">
    <property type="entry name" value="PH"/>
    <property type="match status" value="1"/>
</dbReference>